<keyword evidence="8" id="KW-1185">Reference proteome</keyword>
<evidence type="ECO:0000313" key="7">
    <source>
        <dbReference type="EMBL" id="CAA0814923.1"/>
    </source>
</evidence>
<accession>A0A9N7MTQ1</accession>
<dbReference type="Pfam" id="PF03283">
    <property type="entry name" value="PAE"/>
    <property type="match status" value="1"/>
</dbReference>
<comment type="similarity">
    <text evidence="3 6">Belongs to the pectinacetylesterase family.</text>
</comment>
<evidence type="ECO:0000256" key="2">
    <source>
        <dbReference type="ARBA" id="ARBA00004191"/>
    </source>
</evidence>
<dbReference type="GO" id="GO:0052793">
    <property type="term" value="F:pectin acetylesterase activity"/>
    <property type="evidence" value="ECO:0007669"/>
    <property type="project" value="TreeGrafter"/>
</dbReference>
<keyword evidence="6" id="KW-0378">Hydrolase</keyword>
<gene>
    <name evidence="7" type="ORF">SHERM_15079</name>
</gene>
<proteinExistence type="inferred from homology"/>
<dbReference type="PANTHER" id="PTHR21562:SF65">
    <property type="entry name" value="PECTIN ACETYLESTERASE"/>
    <property type="match status" value="1"/>
</dbReference>
<evidence type="ECO:0000313" key="8">
    <source>
        <dbReference type="Proteomes" id="UP001153555"/>
    </source>
</evidence>
<dbReference type="PANTHER" id="PTHR21562">
    <property type="entry name" value="NOTUM-RELATED"/>
    <property type="match status" value="1"/>
</dbReference>
<dbReference type="GO" id="GO:0071555">
    <property type="term" value="P:cell wall organization"/>
    <property type="evidence" value="ECO:0007669"/>
    <property type="project" value="UniProtKB-KW"/>
</dbReference>
<comment type="function">
    <text evidence="1 6">Hydrolyzes acetyl esters in homogalacturonan regions of pectin. In type I primary cell wall, galacturonic acid residues of pectin can be acetylated at the O-2 and O-3 positions. Decreasing the degree of acetylation of pectin gels in vitro alters their physical properties.</text>
</comment>
<keyword evidence="5 6" id="KW-0961">Cell wall biogenesis/degradation</keyword>
<name>A0A9N7MTQ1_STRHE</name>
<dbReference type="Proteomes" id="UP001153555">
    <property type="component" value="Unassembled WGS sequence"/>
</dbReference>
<dbReference type="AlphaFoldDB" id="A0A9N7MTQ1"/>
<comment type="caution">
    <text evidence="7">The sequence shown here is derived from an EMBL/GenBank/DDBJ whole genome shotgun (WGS) entry which is preliminary data.</text>
</comment>
<comment type="subcellular location">
    <subcellularLocation>
        <location evidence="2 6">Secreted</location>
        <location evidence="2 6">Cell wall</location>
    </subcellularLocation>
</comment>
<keyword evidence="6" id="KW-0964">Secreted</keyword>
<evidence type="ECO:0000256" key="3">
    <source>
        <dbReference type="ARBA" id="ARBA00005784"/>
    </source>
</evidence>
<dbReference type="GO" id="GO:0009505">
    <property type="term" value="C:plant-type cell wall"/>
    <property type="evidence" value="ECO:0007669"/>
    <property type="project" value="TreeGrafter"/>
</dbReference>
<dbReference type="EC" id="3.1.1.-" evidence="6"/>
<dbReference type="InterPro" id="IPR004963">
    <property type="entry name" value="PAE/NOTUM"/>
</dbReference>
<evidence type="ECO:0000256" key="5">
    <source>
        <dbReference type="ARBA" id="ARBA00023316"/>
    </source>
</evidence>
<protein>
    <recommendedName>
        <fullName evidence="6">Pectin acetylesterase</fullName>
        <ecNumber evidence="6">3.1.1.-</ecNumber>
    </recommendedName>
</protein>
<organism evidence="7 8">
    <name type="scientific">Striga hermonthica</name>
    <name type="common">Purple witchweed</name>
    <name type="synonym">Buchnera hermonthica</name>
    <dbReference type="NCBI Taxonomy" id="68872"/>
    <lineage>
        <taxon>Eukaryota</taxon>
        <taxon>Viridiplantae</taxon>
        <taxon>Streptophyta</taxon>
        <taxon>Embryophyta</taxon>
        <taxon>Tracheophyta</taxon>
        <taxon>Spermatophyta</taxon>
        <taxon>Magnoliopsida</taxon>
        <taxon>eudicotyledons</taxon>
        <taxon>Gunneridae</taxon>
        <taxon>Pentapetalae</taxon>
        <taxon>asterids</taxon>
        <taxon>lamiids</taxon>
        <taxon>Lamiales</taxon>
        <taxon>Orobanchaceae</taxon>
        <taxon>Buchnereae</taxon>
        <taxon>Striga</taxon>
    </lineage>
</organism>
<evidence type="ECO:0000256" key="6">
    <source>
        <dbReference type="RuleBase" id="RU363114"/>
    </source>
</evidence>
<evidence type="ECO:0000256" key="1">
    <source>
        <dbReference type="ARBA" id="ARBA00003534"/>
    </source>
</evidence>
<dbReference type="EMBL" id="CACSLK010012233">
    <property type="protein sequence ID" value="CAA0814923.1"/>
    <property type="molecule type" value="Genomic_DNA"/>
</dbReference>
<reference evidence="7" key="1">
    <citation type="submission" date="2019-12" db="EMBL/GenBank/DDBJ databases">
        <authorList>
            <person name="Scholes J."/>
        </authorList>
    </citation>
    <scope>NUCLEOTIDE SEQUENCE</scope>
</reference>
<evidence type="ECO:0000256" key="4">
    <source>
        <dbReference type="ARBA" id="ARBA00022512"/>
    </source>
</evidence>
<dbReference type="OrthoDB" id="2015280at2759"/>
<sequence length="524" mass="59159">MLFSYFLEDLSRLLEVPIWSPKLHYGMELLTSQCRLARLLGYAILNKLTEGAQSPQLEIEVDEALPLELKQTKMDSTIINTLHWSVFLHLDDVVVTKRQRVELLTWQWLRMKRKPLFWDIGSRVDLGLNGKYRARAMIHGRPNYARAGEVLDKQLKLGSTDDLTMPELGKSLMICLDGSPAGYHFFEGFGDGANSWLIYLPGGAWCSSKENCQERALTPIGSTINITTHEFAGILGPNQIINPDFYNWNKVYVRYCDGSSFIGDVEAIEPGTNLHYRGSRIFSAVVEEILAKGMKNAENIILTGNSAGGLATILNCDRFRAMVPTGARTKCIADSGFFIIAKDLPNADERISHYKDVIELHGVAKFLPSYCTSRMATELCFFPENLVGGVQTPLFLLNSAFDYYQIAKTLKPYPGDEAGWASCTNETQTCTPRHIHVIKDFKNAFLKAVEDISDSPSRGLFINSCYIHDFLWANDRWNSDRSPKLENKNVAQAVGDWFFDRSIVKMIDTQSDYPIECHLANDRF</sequence>
<keyword evidence="4 6" id="KW-0134">Cell wall</keyword>